<feature type="domain" description="Histidine kinase" evidence="14">
    <location>
        <begin position="261"/>
        <end position="475"/>
    </location>
</feature>
<dbReference type="SUPFAM" id="SSF158472">
    <property type="entry name" value="HAMP domain-like"/>
    <property type="match status" value="1"/>
</dbReference>
<evidence type="ECO:0000256" key="5">
    <source>
        <dbReference type="ARBA" id="ARBA00022553"/>
    </source>
</evidence>
<dbReference type="InterPro" id="IPR050428">
    <property type="entry name" value="TCS_sensor_his_kinase"/>
</dbReference>
<dbReference type="Proteomes" id="UP000254467">
    <property type="component" value="Unassembled WGS sequence"/>
</dbReference>
<evidence type="ECO:0000256" key="7">
    <source>
        <dbReference type="ARBA" id="ARBA00022692"/>
    </source>
</evidence>
<comment type="cofactor">
    <cofactor evidence="2">
        <name>a divalent metal cation</name>
        <dbReference type="ChEBI" id="CHEBI:60240"/>
    </cofactor>
</comment>
<dbReference type="SMART" id="SM00304">
    <property type="entry name" value="HAMP"/>
    <property type="match status" value="1"/>
</dbReference>
<sequence>MVQGMTRSNSEKKRRRKSPKPKTRAIPLRTWLVLLMMMISGVGLFGSSWAVSTVMSSVLYQRIDEDLYTGIDGWAKSLQLPPGMSTQRLPSDYAQVIVPLGGPQRVVNGQGSPPDITKLEALHEPTTLPSVAGSLEERSWRAMATLSENGSLIVVAKSLDQEKNLLRNLNIIQAVISGLTLVLIAVVSRYFVQRAMRPLREVEATAQKIADGDLDLRVPEWPRNTEVGQLSYSLNVMLGQLQESVEDAQQKEAQMRRFVGDASHELRTPLTSLTGFTELYRQGATDDVDFVLGKIDDESKRMKLLVEDLLALTRAEGSRLNKQPMDLLELSLSVMGSARAAFPERSINVDNATTDIPVVLGDPDRMHQILLNLVVNGLKHGGKDAEVEIVLRDEEDTIFVDVCDNGIGMSKEVCAHIFERFYRADSSRTRGGGNGGSGLGLSIVKSLVEQHGGTISVTSEEGVGSTFTVALPRASQG</sequence>
<organism evidence="16 17">
    <name type="scientific">Corynebacterium pilosum</name>
    <dbReference type="NCBI Taxonomy" id="35756"/>
    <lineage>
        <taxon>Bacteria</taxon>
        <taxon>Bacillati</taxon>
        <taxon>Actinomycetota</taxon>
        <taxon>Actinomycetes</taxon>
        <taxon>Mycobacteriales</taxon>
        <taxon>Corynebacteriaceae</taxon>
        <taxon>Corynebacterium</taxon>
    </lineage>
</organism>
<dbReference type="SMART" id="SM00388">
    <property type="entry name" value="HisKA"/>
    <property type="match status" value="1"/>
</dbReference>
<dbReference type="Gene3D" id="6.10.340.10">
    <property type="match status" value="1"/>
</dbReference>
<dbReference type="InterPro" id="IPR005467">
    <property type="entry name" value="His_kinase_dom"/>
</dbReference>
<dbReference type="InterPro" id="IPR036097">
    <property type="entry name" value="HisK_dim/P_sf"/>
</dbReference>
<comment type="subcellular location">
    <subcellularLocation>
        <location evidence="3">Cell membrane</location>
    </subcellularLocation>
</comment>
<keyword evidence="7 13" id="KW-0812">Transmembrane</keyword>
<proteinExistence type="predicted"/>
<dbReference type="STRING" id="35756.GCA_001044155_00110"/>
<dbReference type="CDD" id="cd00075">
    <property type="entry name" value="HATPase"/>
    <property type="match status" value="1"/>
</dbReference>
<accession>A0A376CJY6</accession>
<keyword evidence="6 16" id="KW-0808">Transferase</keyword>
<dbReference type="Pfam" id="PF02518">
    <property type="entry name" value="HATPase_c"/>
    <property type="match status" value="1"/>
</dbReference>
<comment type="catalytic activity">
    <reaction evidence="1">
        <text>ATP + protein L-histidine = ADP + protein N-phospho-L-histidine.</text>
        <dbReference type="EC" id="2.7.13.3"/>
    </reaction>
</comment>
<evidence type="ECO:0000313" key="16">
    <source>
        <dbReference type="EMBL" id="STC68806.1"/>
    </source>
</evidence>
<dbReference type="InterPro" id="IPR036890">
    <property type="entry name" value="HATPase_C_sf"/>
</dbReference>
<protein>
    <recommendedName>
        <fullName evidence="4">histidine kinase</fullName>
        <ecNumber evidence="4">2.7.13.3</ecNumber>
    </recommendedName>
</protein>
<dbReference type="EMBL" id="UFXQ01000001">
    <property type="protein sequence ID" value="STC68806.1"/>
    <property type="molecule type" value="Genomic_DNA"/>
</dbReference>
<dbReference type="Gene3D" id="1.10.287.130">
    <property type="match status" value="1"/>
</dbReference>
<dbReference type="CDD" id="cd06225">
    <property type="entry name" value="HAMP"/>
    <property type="match status" value="1"/>
</dbReference>
<dbReference type="Gene3D" id="3.30.565.10">
    <property type="entry name" value="Histidine kinase-like ATPase, C-terminal domain"/>
    <property type="match status" value="1"/>
</dbReference>
<dbReference type="SUPFAM" id="SSF55874">
    <property type="entry name" value="ATPase domain of HSP90 chaperone/DNA topoisomerase II/histidine kinase"/>
    <property type="match status" value="1"/>
</dbReference>
<evidence type="ECO:0000256" key="2">
    <source>
        <dbReference type="ARBA" id="ARBA00001968"/>
    </source>
</evidence>
<keyword evidence="9 13" id="KW-1133">Transmembrane helix</keyword>
<evidence type="ECO:0000259" key="15">
    <source>
        <dbReference type="PROSITE" id="PS50885"/>
    </source>
</evidence>
<dbReference type="InterPro" id="IPR003594">
    <property type="entry name" value="HATPase_dom"/>
</dbReference>
<keyword evidence="8 16" id="KW-0418">Kinase</keyword>
<dbReference type="GO" id="GO:0005509">
    <property type="term" value="F:calcium ion binding"/>
    <property type="evidence" value="ECO:0007669"/>
    <property type="project" value="UniProtKB-ARBA"/>
</dbReference>
<dbReference type="GO" id="GO:0000155">
    <property type="term" value="F:phosphorelay sensor kinase activity"/>
    <property type="evidence" value="ECO:0007669"/>
    <property type="project" value="InterPro"/>
</dbReference>
<dbReference type="InterPro" id="IPR003661">
    <property type="entry name" value="HisK_dim/P_dom"/>
</dbReference>
<dbReference type="PRINTS" id="PR00344">
    <property type="entry name" value="BCTRLSENSOR"/>
</dbReference>
<reference evidence="16 17" key="1">
    <citation type="submission" date="2018-06" db="EMBL/GenBank/DDBJ databases">
        <authorList>
            <consortium name="Pathogen Informatics"/>
            <person name="Doyle S."/>
        </authorList>
    </citation>
    <scope>NUCLEOTIDE SEQUENCE [LARGE SCALE GENOMIC DNA]</scope>
    <source>
        <strain evidence="16 17">NCTC11862</strain>
    </source>
</reference>
<dbReference type="SMART" id="SM00387">
    <property type="entry name" value="HATPase_c"/>
    <property type="match status" value="1"/>
</dbReference>
<feature type="transmembrane region" description="Helical" evidence="13">
    <location>
        <begin position="171"/>
        <end position="192"/>
    </location>
</feature>
<evidence type="ECO:0000256" key="13">
    <source>
        <dbReference type="SAM" id="Phobius"/>
    </source>
</evidence>
<dbReference type="GO" id="GO:0005886">
    <property type="term" value="C:plasma membrane"/>
    <property type="evidence" value="ECO:0007669"/>
    <property type="project" value="UniProtKB-SubCell"/>
</dbReference>
<dbReference type="PANTHER" id="PTHR45436:SF5">
    <property type="entry name" value="SENSOR HISTIDINE KINASE TRCS"/>
    <property type="match status" value="1"/>
</dbReference>
<dbReference type="Pfam" id="PF00512">
    <property type="entry name" value="HisKA"/>
    <property type="match status" value="1"/>
</dbReference>
<dbReference type="FunFam" id="3.30.565.10:FF:000006">
    <property type="entry name" value="Sensor histidine kinase WalK"/>
    <property type="match status" value="1"/>
</dbReference>
<evidence type="ECO:0000256" key="6">
    <source>
        <dbReference type="ARBA" id="ARBA00022679"/>
    </source>
</evidence>
<evidence type="ECO:0000256" key="9">
    <source>
        <dbReference type="ARBA" id="ARBA00022989"/>
    </source>
</evidence>
<feature type="compositionally biased region" description="Basic residues" evidence="12">
    <location>
        <begin position="12"/>
        <end position="22"/>
    </location>
</feature>
<dbReference type="PROSITE" id="PS50885">
    <property type="entry name" value="HAMP"/>
    <property type="match status" value="1"/>
</dbReference>
<evidence type="ECO:0000313" key="17">
    <source>
        <dbReference type="Proteomes" id="UP000254467"/>
    </source>
</evidence>
<feature type="domain" description="HAMP" evidence="15">
    <location>
        <begin position="193"/>
        <end position="246"/>
    </location>
</feature>
<feature type="region of interest" description="Disordered" evidence="12">
    <location>
        <begin position="1"/>
        <end position="22"/>
    </location>
</feature>
<dbReference type="FunFam" id="1.10.287.130:FF:000001">
    <property type="entry name" value="Two-component sensor histidine kinase"/>
    <property type="match status" value="1"/>
</dbReference>
<evidence type="ECO:0000256" key="3">
    <source>
        <dbReference type="ARBA" id="ARBA00004236"/>
    </source>
</evidence>
<evidence type="ECO:0000259" key="14">
    <source>
        <dbReference type="PROSITE" id="PS50109"/>
    </source>
</evidence>
<dbReference type="InterPro" id="IPR003660">
    <property type="entry name" value="HAMP_dom"/>
</dbReference>
<evidence type="ECO:0000256" key="4">
    <source>
        <dbReference type="ARBA" id="ARBA00012438"/>
    </source>
</evidence>
<name>A0A376CJY6_9CORY</name>
<dbReference type="EC" id="2.7.13.3" evidence="4"/>
<keyword evidence="10" id="KW-0902">Two-component regulatory system</keyword>
<dbReference type="AlphaFoldDB" id="A0A376CJY6"/>
<keyword evidence="5" id="KW-0597">Phosphoprotein</keyword>
<dbReference type="OrthoDB" id="9786919at2"/>
<keyword evidence="17" id="KW-1185">Reference proteome</keyword>
<keyword evidence="11 13" id="KW-0472">Membrane</keyword>
<evidence type="ECO:0000256" key="12">
    <source>
        <dbReference type="SAM" id="MobiDB-lite"/>
    </source>
</evidence>
<dbReference type="InterPro" id="IPR004358">
    <property type="entry name" value="Sig_transdc_His_kin-like_C"/>
</dbReference>
<evidence type="ECO:0000256" key="8">
    <source>
        <dbReference type="ARBA" id="ARBA00022777"/>
    </source>
</evidence>
<dbReference type="PROSITE" id="PS50109">
    <property type="entry name" value="HIS_KIN"/>
    <property type="match status" value="1"/>
</dbReference>
<evidence type="ECO:0000256" key="11">
    <source>
        <dbReference type="ARBA" id="ARBA00023136"/>
    </source>
</evidence>
<evidence type="ECO:0000256" key="10">
    <source>
        <dbReference type="ARBA" id="ARBA00023012"/>
    </source>
</evidence>
<dbReference type="CDD" id="cd00082">
    <property type="entry name" value="HisKA"/>
    <property type="match status" value="1"/>
</dbReference>
<dbReference type="Pfam" id="PF00672">
    <property type="entry name" value="HAMP"/>
    <property type="match status" value="1"/>
</dbReference>
<gene>
    <name evidence="16" type="primary">tcsS1</name>
    <name evidence="16" type="ORF">NCTC11862_00581</name>
</gene>
<dbReference type="PANTHER" id="PTHR45436">
    <property type="entry name" value="SENSOR HISTIDINE KINASE YKOH"/>
    <property type="match status" value="1"/>
</dbReference>
<evidence type="ECO:0000256" key="1">
    <source>
        <dbReference type="ARBA" id="ARBA00000085"/>
    </source>
</evidence>
<dbReference type="SUPFAM" id="SSF47384">
    <property type="entry name" value="Homodimeric domain of signal transducing histidine kinase"/>
    <property type="match status" value="1"/>
</dbReference>